<name>A0A6I3M8G6_9MICO</name>
<proteinExistence type="inferred from homology"/>
<keyword evidence="4 6" id="KW-0697">Rotamase</keyword>
<dbReference type="EMBL" id="WMLB01000002">
    <property type="protein sequence ID" value="MTH66863.1"/>
    <property type="molecule type" value="Genomic_DNA"/>
</dbReference>
<comment type="catalytic activity">
    <reaction evidence="1 6">
        <text>[protein]-peptidylproline (omega=180) = [protein]-peptidylproline (omega=0)</text>
        <dbReference type="Rhea" id="RHEA:16237"/>
        <dbReference type="Rhea" id="RHEA-COMP:10747"/>
        <dbReference type="Rhea" id="RHEA-COMP:10748"/>
        <dbReference type="ChEBI" id="CHEBI:83833"/>
        <dbReference type="ChEBI" id="CHEBI:83834"/>
        <dbReference type="EC" id="5.2.1.8"/>
    </reaction>
</comment>
<evidence type="ECO:0000256" key="7">
    <source>
        <dbReference type="SAM" id="MobiDB-lite"/>
    </source>
</evidence>
<evidence type="ECO:0000256" key="1">
    <source>
        <dbReference type="ARBA" id="ARBA00000971"/>
    </source>
</evidence>
<dbReference type="EC" id="5.2.1.8" evidence="3 6"/>
<dbReference type="PROSITE" id="PS50059">
    <property type="entry name" value="FKBP_PPIASE"/>
    <property type="match status" value="1"/>
</dbReference>
<dbReference type="Gene3D" id="3.10.50.40">
    <property type="match status" value="2"/>
</dbReference>
<dbReference type="InterPro" id="IPR046357">
    <property type="entry name" value="PPIase_dom_sf"/>
</dbReference>
<evidence type="ECO:0000313" key="9">
    <source>
        <dbReference type="EMBL" id="MTH66863.1"/>
    </source>
</evidence>
<feature type="region of interest" description="Disordered" evidence="7">
    <location>
        <begin position="1"/>
        <end position="38"/>
    </location>
</feature>
<feature type="compositionally biased region" description="Pro residues" evidence="7">
    <location>
        <begin position="12"/>
        <end position="22"/>
    </location>
</feature>
<reference evidence="9 10" key="1">
    <citation type="submission" date="2019-11" db="EMBL/GenBank/DDBJ databases">
        <title>Agromyces kandeliae sp. nov., isolated from mangrove soil.</title>
        <authorList>
            <person name="Wang R."/>
        </authorList>
    </citation>
    <scope>NUCLEOTIDE SEQUENCE [LARGE SCALE GENOMIC DNA]</scope>
    <source>
        <strain evidence="9 10">JCM 11433</strain>
    </source>
</reference>
<evidence type="ECO:0000256" key="6">
    <source>
        <dbReference type="PROSITE-ProRule" id="PRU00277"/>
    </source>
</evidence>
<dbReference type="GO" id="GO:0003755">
    <property type="term" value="F:peptidyl-prolyl cis-trans isomerase activity"/>
    <property type="evidence" value="ECO:0007669"/>
    <property type="project" value="UniProtKB-KW"/>
</dbReference>
<accession>A0A6I3M8G6</accession>
<evidence type="ECO:0000259" key="8">
    <source>
        <dbReference type="PROSITE" id="PS50059"/>
    </source>
</evidence>
<dbReference type="Proteomes" id="UP000433071">
    <property type="component" value="Unassembled WGS sequence"/>
</dbReference>
<organism evidence="9 10">
    <name type="scientific">Agromyces bracchium</name>
    <dbReference type="NCBI Taxonomy" id="88376"/>
    <lineage>
        <taxon>Bacteria</taxon>
        <taxon>Bacillati</taxon>
        <taxon>Actinomycetota</taxon>
        <taxon>Actinomycetes</taxon>
        <taxon>Micrococcales</taxon>
        <taxon>Microbacteriaceae</taxon>
        <taxon>Agromyces</taxon>
    </lineage>
</organism>
<evidence type="ECO:0000313" key="10">
    <source>
        <dbReference type="Proteomes" id="UP000433071"/>
    </source>
</evidence>
<evidence type="ECO:0000256" key="3">
    <source>
        <dbReference type="ARBA" id="ARBA00013194"/>
    </source>
</evidence>
<dbReference type="Pfam" id="PF00254">
    <property type="entry name" value="FKBP_C"/>
    <property type="match status" value="2"/>
</dbReference>
<sequence>MPRRGVRAATPVPSPPPTPPTPTRLSAPVPPETKRGSVRLPLALTATATAVALALTGCASAPEPQAEPGASSDLVEVRGDFGDTPRVEFPTPLVPDTTQCTELIEGAGDHLVDGQQALVGLAVYNGTTGDEIQVTGFGDEEAVPVVLGANTLTGLRTGLSCAREGSRVAVVIPPSDGFGDEGNASLGIGGDDSLVVIFDVQQAFLPKANGSPRITRDGFPAVVTAPDGRPGITVPDRDPFETTEVEVLKQGSGETVEDGDRVVVHYTGVLWSDNSVFDSSWEAGAPASFVVSEGTGSQVIPGFAEALIGQQVGSQVGVVVAPEDGYGDAEQAGIPAGSTLFFVIDILGVV</sequence>
<feature type="domain" description="PPIase FKBP-type" evidence="8">
    <location>
        <begin position="259"/>
        <end position="350"/>
    </location>
</feature>
<comment type="caution">
    <text evidence="9">The sequence shown here is derived from an EMBL/GenBank/DDBJ whole genome shotgun (WGS) entry which is preliminary data.</text>
</comment>
<gene>
    <name evidence="9" type="ORF">GJ743_00570</name>
</gene>
<evidence type="ECO:0000256" key="4">
    <source>
        <dbReference type="ARBA" id="ARBA00023110"/>
    </source>
</evidence>
<dbReference type="PANTHER" id="PTHR43811:SF19">
    <property type="entry name" value="39 KDA FK506-BINDING NUCLEAR PROTEIN"/>
    <property type="match status" value="1"/>
</dbReference>
<dbReference type="OrthoDB" id="25996at2"/>
<dbReference type="PANTHER" id="PTHR43811">
    <property type="entry name" value="FKBP-TYPE PEPTIDYL-PROLYL CIS-TRANS ISOMERASE FKPA"/>
    <property type="match status" value="1"/>
</dbReference>
<protein>
    <recommendedName>
        <fullName evidence="3 6">peptidylprolyl isomerase</fullName>
        <ecNumber evidence="3 6">5.2.1.8</ecNumber>
    </recommendedName>
</protein>
<evidence type="ECO:0000256" key="5">
    <source>
        <dbReference type="ARBA" id="ARBA00023235"/>
    </source>
</evidence>
<keyword evidence="5 6" id="KW-0413">Isomerase</keyword>
<dbReference type="InterPro" id="IPR001179">
    <property type="entry name" value="PPIase_FKBP_dom"/>
</dbReference>
<dbReference type="SUPFAM" id="SSF54534">
    <property type="entry name" value="FKBP-like"/>
    <property type="match status" value="2"/>
</dbReference>
<keyword evidence="10" id="KW-1185">Reference proteome</keyword>
<comment type="similarity">
    <text evidence="2">Belongs to the FKBP-type PPIase family.</text>
</comment>
<dbReference type="AlphaFoldDB" id="A0A6I3M8G6"/>
<evidence type="ECO:0000256" key="2">
    <source>
        <dbReference type="ARBA" id="ARBA00006577"/>
    </source>
</evidence>